<dbReference type="RefSeq" id="WP_195804268.1">
    <property type="nucleotide sequence ID" value="NZ_CP061379.1"/>
</dbReference>
<dbReference type="InterPro" id="IPR028082">
    <property type="entry name" value="Peripla_BP_I"/>
</dbReference>
<feature type="chain" id="PRO_5032801884" evidence="1">
    <location>
        <begin position="23"/>
        <end position="324"/>
    </location>
</feature>
<dbReference type="Proteomes" id="UP000594621">
    <property type="component" value="Chromosome"/>
</dbReference>
<reference evidence="2 3" key="1">
    <citation type="submission" date="2020-09" db="EMBL/GenBank/DDBJ databases">
        <title>Complete genomes of bradyrhizobia occurring on native shrubby legumes in Australia.</title>
        <authorList>
            <person name="Lafay B."/>
        </authorList>
    </citation>
    <scope>NUCLEOTIDE SEQUENCE [LARGE SCALE GENOMIC DNA]</scope>
    <source>
        <strain evidence="2 3">BDV5040</strain>
    </source>
</reference>
<evidence type="ECO:0000313" key="3">
    <source>
        <dbReference type="Proteomes" id="UP000594621"/>
    </source>
</evidence>
<sequence>MRRRTFLSLLSAALAQPLAAVAQQPRPTIGFLGSGFAGDQQNLVAATLQGLKEAGFTVGQNVAIEFRWANGQYERLPALAEELVRLPVSLIIAAGGSDPGRAAKAATSTIPIVFITAADPVKAGLVANLNRGDGNVTGISMIGATLEAKRLELMHELLPNASIGVMINPGYPAARAQAEEVREAVNRLAVEVAVINASTPAEVDAAFAKFDEQNIGAVLACNDPFYGSDRTHIAALALRYRLPTMSFRREFAEVGGLVSYGALFADGYRQTGIYAGKVLAGARPADLPVMQPTKFELVINLRTAKAIGLPISETFLLRADEVIE</sequence>
<gene>
    <name evidence="2" type="ORF">IC761_16685</name>
</gene>
<dbReference type="InterPro" id="IPR007487">
    <property type="entry name" value="ABC_transpt-TYRBP-like"/>
</dbReference>
<evidence type="ECO:0000313" key="2">
    <source>
        <dbReference type="EMBL" id="QPF94803.1"/>
    </source>
</evidence>
<dbReference type="Gene3D" id="3.40.50.2300">
    <property type="match status" value="2"/>
</dbReference>
<feature type="signal peptide" evidence="1">
    <location>
        <begin position="1"/>
        <end position="22"/>
    </location>
</feature>
<keyword evidence="3" id="KW-1185">Reference proteome</keyword>
<dbReference type="Pfam" id="PF04392">
    <property type="entry name" value="ABC_sub_bind"/>
    <property type="match status" value="1"/>
</dbReference>
<accession>A0A7S9DBY1</accession>
<dbReference type="CDD" id="cd06325">
    <property type="entry name" value="PBP1_ABC_unchar_transporter"/>
    <property type="match status" value="1"/>
</dbReference>
<name>A0A7S9DBY1_9BRAD</name>
<protein>
    <submittedName>
        <fullName evidence="2">ABC transporter substrate-binding protein</fullName>
    </submittedName>
</protein>
<evidence type="ECO:0000256" key="1">
    <source>
        <dbReference type="SAM" id="SignalP"/>
    </source>
</evidence>
<dbReference type="PANTHER" id="PTHR35271">
    <property type="entry name" value="ABC TRANSPORTER, SUBSTRATE-BINDING LIPOPROTEIN-RELATED"/>
    <property type="match status" value="1"/>
</dbReference>
<keyword evidence="1" id="KW-0732">Signal</keyword>
<dbReference type="SUPFAM" id="SSF53822">
    <property type="entry name" value="Periplasmic binding protein-like I"/>
    <property type="match status" value="1"/>
</dbReference>
<dbReference type="KEGG" id="bcou:IC761_16685"/>
<dbReference type="AlphaFoldDB" id="A0A7S9DBY1"/>
<dbReference type="EMBL" id="CP061379">
    <property type="protein sequence ID" value="QPF94803.1"/>
    <property type="molecule type" value="Genomic_DNA"/>
</dbReference>
<proteinExistence type="predicted"/>
<dbReference type="PANTHER" id="PTHR35271:SF1">
    <property type="entry name" value="ABC TRANSPORTER, SUBSTRATE-BINDING LIPOPROTEIN"/>
    <property type="match status" value="1"/>
</dbReference>
<organism evidence="2 3">
    <name type="scientific">Bradyrhizobium commune</name>
    <dbReference type="NCBI Taxonomy" id="83627"/>
    <lineage>
        <taxon>Bacteria</taxon>
        <taxon>Pseudomonadati</taxon>
        <taxon>Pseudomonadota</taxon>
        <taxon>Alphaproteobacteria</taxon>
        <taxon>Hyphomicrobiales</taxon>
        <taxon>Nitrobacteraceae</taxon>
        <taxon>Bradyrhizobium</taxon>
    </lineage>
</organism>